<name>A0ABU8RLE2_9ACTN</name>
<comment type="similarity">
    <text evidence="2">Belongs to the metallo-dependent hydrolases superfamily. Adenosine and AMP deaminases family.</text>
</comment>
<protein>
    <recommendedName>
        <fullName evidence="3">adenosine deaminase</fullName>
        <ecNumber evidence="3">3.5.4.4</ecNumber>
    </recommendedName>
</protein>
<evidence type="ECO:0000259" key="7">
    <source>
        <dbReference type="Pfam" id="PF00962"/>
    </source>
</evidence>
<dbReference type="SUPFAM" id="SSF51556">
    <property type="entry name" value="Metallo-dependent hydrolases"/>
    <property type="match status" value="1"/>
</dbReference>
<reference evidence="8 9" key="1">
    <citation type="journal article" date="2017" name="Int. J. Syst. Evol. Microbiol.">
        <title>Pseudokineococcus basanitobsidens sp. nov., isolated from volcanic rock.</title>
        <authorList>
            <person name="Lee D.W."/>
            <person name="Park M.Y."/>
            <person name="Kim J.J."/>
            <person name="Kim B.S."/>
        </authorList>
    </citation>
    <scope>NUCLEOTIDE SEQUENCE [LARGE SCALE GENOMIC DNA]</scope>
    <source>
        <strain evidence="8 9">DSM 103726</strain>
    </source>
</reference>
<proteinExistence type="inferred from homology"/>
<dbReference type="InterPro" id="IPR001365">
    <property type="entry name" value="A_deaminase_dom"/>
</dbReference>
<dbReference type="NCBIfam" id="NF006847">
    <property type="entry name" value="PRK09358.1-2"/>
    <property type="match status" value="1"/>
</dbReference>
<evidence type="ECO:0000313" key="9">
    <source>
        <dbReference type="Proteomes" id="UP001387100"/>
    </source>
</evidence>
<keyword evidence="5 8" id="KW-0378">Hydrolase</keyword>
<dbReference type="PANTHER" id="PTHR11409:SF43">
    <property type="entry name" value="ADENOSINE DEAMINASE"/>
    <property type="match status" value="1"/>
</dbReference>
<dbReference type="EC" id="3.5.4.4" evidence="3"/>
<dbReference type="Proteomes" id="UP001387100">
    <property type="component" value="Unassembled WGS sequence"/>
</dbReference>
<evidence type="ECO:0000256" key="2">
    <source>
        <dbReference type="ARBA" id="ARBA00006676"/>
    </source>
</evidence>
<organism evidence="8 9">
    <name type="scientific">Pseudokineococcus basanitobsidens</name>
    <dbReference type="NCBI Taxonomy" id="1926649"/>
    <lineage>
        <taxon>Bacteria</taxon>
        <taxon>Bacillati</taxon>
        <taxon>Actinomycetota</taxon>
        <taxon>Actinomycetes</taxon>
        <taxon>Kineosporiales</taxon>
        <taxon>Kineosporiaceae</taxon>
        <taxon>Pseudokineococcus</taxon>
    </lineage>
</organism>
<dbReference type="EMBL" id="JBBIAA010000012">
    <property type="protein sequence ID" value="MEJ5945854.1"/>
    <property type="molecule type" value="Genomic_DNA"/>
</dbReference>
<keyword evidence="9" id="KW-1185">Reference proteome</keyword>
<dbReference type="RefSeq" id="WP_339575239.1">
    <property type="nucleotide sequence ID" value="NZ_JBBIAA010000012.1"/>
</dbReference>
<feature type="domain" description="Adenosine deaminase" evidence="7">
    <location>
        <begin position="23"/>
        <end position="364"/>
    </location>
</feature>
<sequence length="374" mass="39332">MSARPAPRGDVDERALRAVRSLPKVVLHDHLDGGLRPQTVLDLAAEVGHELPAATADALGRWFEQSASSGTLVRYLETFDHTTAVMQTADALRRVARESALDLAADGVVYAEQRYAPEQHLAGGLSLDEVVVAVQEGFAEGERAAAERGTPIRTGTLLTAMRHADRGVEIAELTLAHLGSASGGSVVGFDIAGAEDGFPPERQLEAFRLLHDAGVPVTIHAGEAAGLASVHGAVHACSAQRIGHGVRLLEDVEHAGTPQAQPGPLAAWVRDRRIPLELCPSSNVQTGAATSVAAHGISALRDLGVVVTVNTDNRLQSATSMSREMELLVREAGWTLDDLEAATVAAARAAFLPHPVREVLVEEVVLPGYAAARG</sequence>
<comment type="caution">
    <text evidence="8">The sequence shown here is derived from an EMBL/GenBank/DDBJ whole genome shotgun (WGS) entry which is preliminary data.</text>
</comment>
<comment type="cofactor">
    <cofactor evidence="1">
        <name>Zn(2+)</name>
        <dbReference type="ChEBI" id="CHEBI:29105"/>
    </cofactor>
</comment>
<evidence type="ECO:0000313" key="8">
    <source>
        <dbReference type="EMBL" id="MEJ5945854.1"/>
    </source>
</evidence>
<dbReference type="InterPro" id="IPR006330">
    <property type="entry name" value="Ado/ade_deaminase"/>
</dbReference>
<keyword evidence="4" id="KW-0479">Metal-binding</keyword>
<evidence type="ECO:0000256" key="6">
    <source>
        <dbReference type="ARBA" id="ARBA00022833"/>
    </source>
</evidence>
<accession>A0ABU8RLE2</accession>
<dbReference type="InterPro" id="IPR032466">
    <property type="entry name" value="Metal_Hydrolase"/>
</dbReference>
<dbReference type="PANTHER" id="PTHR11409">
    <property type="entry name" value="ADENOSINE DEAMINASE"/>
    <property type="match status" value="1"/>
</dbReference>
<dbReference type="Gene3D" id="3.20.20.140">
    <property type="entry name" value="Metal-dependent hydrolases"/>
    <property type="match status" value="1"/>
</dbReference>
<dbReference type="Pfam" id="PF00962">
    <property type="entry name" value="A_deaminase"/>
    <property type="match status" value="1"/>
</dbReference>
<dbReference type="GO" id="GO:0016787">
    <property type="term" value="F:hydrolase activity"/>
    <property type="evidence" value="ECO:0007669"/>
    <property type="project" value="UniProtKB-KW"/>
</dbReference>
<gene>
    <name evidence="8" type="ORF">WDZ17_11175</name>
</gene>
<evidence type="ECO:0000256" key="3">
    <source>
        <dbReference type="ARBA" id="ARBA00012784"/>
    </source>
</evidence>
<dbReference type="NCBIfam" id="TIGR01430">
    <property type="entry name" value="aden_deam"/>
    <property type="match status" value="1"/>
</dbReference>
<evidence type="ECO:0000256" key="4">
    <source>
        <dbReference type="ARBA" id="ARBA00022723"/>
    </source>
</evidence>
<evidence type="ECO:0000256" key="5">
    <source>
        <dbReference type="ARBA" id="ARBA00022801"/>
    </source>
</evidence>
<evidence type="ECO:0000256" key="1">
    <source>
        <dbReference type="ARBA" id="ARBA00001947"/>
    </source>
</evidence>
<keyword evidence="6" id="KW-0862">Zinc</keyword>